<feature type="compositionally biased region" description="Polar residues" evidence="1">
    <location>
        <begin position="179"/>
        <end position="204"/>
    </location>
</feature>
<dbReference type="OrthoDB" id="5328412at2759"/>
<evidence type="ECO:0000313" key="2">
    <source>
        <dbReference type="EMBL" id="KAF2756471.1"/>
    </source>
</evidence>
<dbReference type="SUPFAM" id="SSF48452">
    <property type="entry name" value="TPR-like"/>
    <property type="match status" value="1"/>
</dbReference>
<name>A0A6A6W5Y7_9PEZI</name>
<accession>A0A6A6W5Y7</accession>
<keyword evidence="3" id="KW-1185">Reference proteome</keyword>
<dbReference type="EMBL" id="ML996575">
    <property type="protein sequence ID" value="KAF2756471.1"/>
    <property type="molecule type" value="Genomic_DNA"/>
</dbReference>
<evidence type="ECO:0000313" key="3">
    <source>
        <dbReference type="Proteomes" id="UP000799437"/>
    </source>
</evidence>
<dbReference type="Proteomes" id="UP000799437">
    <property type="component" value="Unassembled WGS sequence"/>
</dbReference>
<dbReference type="RefSeq" id="XP_033598922.1">
    <property type="nucleotide sequence ID" value="XM_033749516.1"/>
</dbReference>
<proteinExistence type="predicted"/>
<feature type="region of interest" description="Disordered" evidence="1">
    <location>
        <begin position="177"/>
        <end position="222"/>
    </location>
</feature>
<protein>
    <recommendedName>
        <fullName evidence="4">TPR-like protein</fullName>
    </recommendedName>
</protein>
<evidence type="ECO:0000256" key="1">
    <source>
        <dbReference type="SAM" id="MobiDB-lite"/>
    </source>
</evidence>
<gene>
    <name evidence="2" type="ORF">EJ05DRAFT_539429</name>
</gene>
<sequence>MVKRKNLKSLPKNVPKSFSKRAKEPEDENDFLETADDFEKTGGKWRAGDTAKSARNYKRAIEVYNEGLARFPKSFDLAYNKSRLLYDLADDARMSHHFDESSNIALLRGALVSHRYALSLDNENTDVLFNTGQVLTTLSEALYDDDDENRENKSEQIKLLDEAVQLFSDCLRRQEQDYEQTQSYMQESDDQTQANDTGNDNPDVSMSDQTDDPSDSTSGDWVNIVEPTKASDIIDTSLAILTALSALAALHHGAASALEAIVNISTPLIHDTIPKALTLIPTSLPGPPETTGPSLSLTATGASFKPTSTTALNPRQDATSESDLAIAQFITSLSTAQFTTGILSPSTYADTIATSFTPVYGAQSVLPTSILAYADALTTIAQTLSTAPSYPSAALVSTRWTALKDARSALLGARVALSNSTSSSEESRIAVLTGLADVCMLRGAMLRDIEPQSPERSLLTADTEAAGSDAQAGIVDVQTAQATLQTRCAGVYYRDAGRVAERCGKEYADEAMELRVKSVAAAIMAVGEVEGTAWEELRSLDIDVVQTVLKDMVDDGLVDTAFAKLASERRYAMSVDAE</sequence>
<organism evidence="2 3">
    <name type="scientific">Pseudovirgaria hyperparasitica</name>
    <dbReference type="NCBI Taxonomy" id="470096"/>
    <lineage>
        <taxon>Eukaryota</taxon>
        <taxon>Fungi</taxon>
        <taxon>Dikarya</taxon>
        <taxon>Ascomycota</taxon>
        <taxon>Pezizomycotina</taxon>
        <taxon>Dothideomycetes</taxon>
        <taxon>Dothideomycetes incertae sedis</taxon>
        <taxon>Acrospermales</taxon>
        <taxon>Acrospermaceae</taxon>
        <taxon>Pseudovirgaria</taxon>
    </lineage>
</organism>
<dbReference type="Gene3D" id="1.25.40.10">
    <property type="entry name" value="Tetratricopeptide repeat domain"/>
    <property type="match status" value="1"/>
</dbReference>
<feature type="region of interest" description="Disordered" evidence="1">
    <location>
        <begin position="1"/>
        <end position="34"/>
    </location>
</feature>
<evidence type="ECO:0008006" key="4">
    <source>
        <dbReference type="Google" id="ProtNLM"/>
    </source>
</evidence>
<dbReference type="GeneID" id="54490570"/>
<dbReference type="InterPro" id="IPR011990">
    <property type="entry name" value="TPR-like_helical_dom_sf"/>
</dbReference>
<reference evidence="2" key="1">
    <citation type="journal article" date="2020" name="Stud. Mycol.">
        <title>101 Dothideomycetes genomes: a test case for predicting lifestyles and emergence of pathogens.</title>
        <authorList>
            <person name="Haridas S."/>
            <person name="Albert R."/>
            <person name="Binder M."/>
            <person name="Bloem J."/>
            <person name="Labutti K."/>
            <person name="Salamov A."/>
            <person name="Andreopoulos B."/>
            <person name="Baker S."/>
            <person name="Barry K."/>
            <person name="Bills G."/>
            <person name="Bluhm B."/>
            <person name="Cannon C."/>
            <person name="Castanera R."/>
            <person name="Culley D."/>
            <person name="Daum C."/>
            <person name="Ezra D."/>
            <person name="Gonzalez J."/>
            <person name="Henrissat B."/>
            <person name="Kuo A."/>
            <person name="Liang C."/>
            <person name="Lipzen A."/>
            <person name="Lutzoni F."/>
            <person name="Magnuson J."/>
            <person name="Mondo S."/>
            <person name="Nolan M."/>
            <person name="Ohm R."/>
            <person name="Pangilinan J."/>
            <person name="Park H.-J."/>
            <person name="Ramirez L."/>
            <person name="Alfaro M."/>
            <person name="Sun H."/>
            <person name="Tritt A."/>
            <person name="Yoshinaga Y."/>
            <person name="Zwiers L.-H."/>
            <person name="Turgeon B."/>
            <person name="Goodwin S."/>
            <person name="Spatafora J."/>
            <person name="Crous P."/>
            <person name="Grigoriev I."/>
        </authorList>
    </citation>
    <scope>NUCLEOTIDE SEQUENCE</scope>
    <source>
        <strain evidence="2">CBS 121739</strain>
    </source>
</reference>
<dbReference type="AlphaFoldDB" id="A0A6A6W5Y7"/>
<feature type="compositionally biased region" description="Acidic residues" evidence="1">
    <location>
        <begin position="25"/>
        <end position="34"/>
    </location>
</feature>